<sequence>MSARIPKGRGPRINIGISYATREALDRLSELTGQSMSSIAGGMIDDALPQLLHLVQCIEQAKEDPAAGSSAMHLALIEAQRAALDAQADFLEQLKKPKP</sequence>
<dbReference type="Proteomes" id="UP001589753">
    <property type="component" value="Unassembled WGS sequence"/>
</dbReference>
<dbReference type="EMBL" id="JBHMDI010000287">
    <property type="protein sequence ID" value="MFB9353043.1"/>
    <property type="molecule type" value="Genomic_DNA"/>
</dbReference>
<name>A0ABV5LMA5_9ACTN</name>
<keyword evidence="2" id="KW-1185">Reference proteome</keyword>
<evidence type="ECO:0000313" key="2">
    <source>
        <dbReference type="Proteomes" id="UP001589753"/>
    </source>
</evidence>
<proteinExistence type="predicted"/>
<gene>
    <name evidence="1" type="ORF">ACFFUA_37590</name>
</gene>
<reference evidence="1 2" key="1">
    <citation type="submission" date="2024-09" db="EMBL/GenBank/DDBJ databases">
        <authorList>
            <person name="Sun Q."/>
            <person name="Mori K."/>
        </authorList>
    </citation>
    <scope>NUCLEOTIDE SEQUENCE [LARGE SCALE GENOMIC DNA]</scope>
    <source>
        <strain evidence="1 2">JCM 9767</strain>
    </source>
</reference>
<dbReference type="RefSeq" id="WP_380957824.1">
    <property type="nucleotide sequence ID" value="NZ_JBHMDI010000287.1"/>
</dbReference>
<evidence type="ECO:0000313" key="1">
    <source>
        <dbReference type="EMBL" id="MFB9353043.1"/>
    </source>
</evidence>
<comment type="caution">
    <text evidence="1">The sequence shown here is derived from an EMBL/GenBank/DDBJ whole genome shotgun (WGS) entry which is preliminary data.</text>
</comment>
<protein>
    <submittedName>
        <fullName evidence="1">Uncharacterized protein</fullName>
    </submittedName>
</protein>
<organism evidence="1 2">
    <name type="scientific">Streptomyces heliomycini</name>
    <dbReference type="NCBI Taxonomy" id="284032"/>
    <lineage>
        <taxon>Bacteria</taxon>
        <taxon>Bacillati</taxon>
        <taxon>Actinomycetota</taxon>
        <taxon>Actinomycetes</taxon>
        <taxon>Kitasatosporales</taxon>
        <taxon>Streptomycetaceae</taxon>
        <taxon>Streptomyces</taxon>
    </lineage>
</organism>
<accession>A0ABV5LMA5</accession>